<evidence type="ECO:0000256" key="1">
    <source>
        <dbReference type="SAM" id="MobiDB-lite"/>
    </source>
</evidence>
<evidence type="ECO:0008006" key="5">
    <source>
        <dbReference type="Google" id="ProtNLM"/>
    </source>
</evidence>
<feature type="region of interest" description="Disordered" evidence="1">
    <location>
        <begin position="330"/>
        <end position="351"/>
    </location>
</feature>
<feature type="compositionally biased region" description="Low complexity" evidence="1">
    <location>
        <begin position="330"/>
        <end position="342"/>
    </location>
</feature>
<proteinExistence type="predicted"/>
<dbReference type="Proteomes" id="UP000663823">
    <property type="component" value="Unassembled WGS sequence"/>
</dbReference>
<gene>
    <name evidence="3" type="ORF">OTI717_LOCUS35188</name>
    <name evidence="2" type="ORF">RFH988_LOCUS37730</name>
</gene>
<accession>A0A819WQS1</accession>
<comment type="caution">
    <text evidence="3">The sequence shown here is derived from an EMBL/GenBank/DDBJ whole genome shotgun (WGS) entry which is preliminary data.</text>
</comment>
<evidence type="ECO:0000313" key="3">
    <source>
        <dbReference type="EMBL" id="CAF4129048.1"/>
    </source>
</evidence>
<reference evidence="3" key="1">
    <citation type="submission" date="2021-02" db="EMBL/GenBank/DDBJ databases">
        <authorList>
            <person name="Nowell W R."/>
        </authorList>
    </citation>
    <scope>NUCLEOTIDE SEQUENCE</scope>
</reference>
<dbReference type="EMBL" id="CAJOAX010013344">
    <property type="protein sequence ID" value="CAF4129048.1"/>
    <property type="molecule type" value="Genomic_DNA"/>
</dbReference>
<evidence type="ECO:0000313" key="2">
    <source>
        <dbReference type="EMBL" id="CAF1475283.1"/>
    </source>
</evidence>
<dbReference type="EMBL" id="CAJNOO010007871">
    <property type="protein sequence ID" value="CAF1475283.1"/>
    <property type="molecule type" value="Genomic_DNA"/>
</dbReference>
<organism evidence="3 4">
    <name type="scientific">Rotaria sordida</name>
    <dbReference type="NCBI Taxonomy" id="392033"/>
    <lineage>
        <taxon>Eukaryota</taxon>
        <taxon>Metazoa</taxon>
        <taxon>Spiralia</taxon>
        <taxon>Gnathifera</taxon>
        <taxon>Rotifera</taxon>
        <taxon>Eurotatoria</taxon>
        <taxon>Bdelloidea</taxon>
        <taxon>Philodinida</taxon>
        <taxon>Philodinidae</taxon>
        <taxon>Rotaria</taxon>
    </lineage>
</organism>
<evidence type="ECO:0000313" key="4">
    <source>
        <dbReference type="Proteomes" id="UP000663823"/>
    </source>
</evidence>
<sequence>MEEQIRSIIKFTGSSKQDVINWLQYIDEVFDGFQLQASEKNRVVSYFLTRYAAVWFKHIKPDTPDWPTFKREIIAYFSPSFSSFSSCSLDRHQLAIYEDPQKLEQEQDVPHVPASSSTMINNELENDDISLDLVTDNRINSFEDLEDKHVCECEQGPYSPTLVNINDRDLKTQHQDDCTQLERQGVNAADDCAQLEQQGESLIVSDSVKTDVDDISEGVTQTMDSLTADHSFINTVSPHDTPYLWFAKHNPRHPRILNKDRAVYHWSQHKTQHYHKDLIDTVQISSYSLPVWADHRDRPILQFPFRPQAKMLHSIPFSFLHVRAVQPVNSSSSTKISPTRSSAKSCPANVS</sequence>
<dbReference type="AlphaFoldDB" id="A0A819WQS1"/>
<name>A0A819WQS1_9BILA</name>
<dbReference type="Proteomes" id="UP000663882">
    <property type="component" value="Unassembled WGS sequence"/>
</dbReference>
<protein>
    <recommendedName>
        <fullName evidence="5">Retrotransposon gag domain-containing protein</fullName>
    </recommendedName>
</protein>